<dbReference type="Gene3D" id="3.80.10.10">
    <property type="entry name" value="Ribonuclease Inhibitor"/>
    <property type="match status" value="1"/>
</dbReference>
<reference evidence="1 2" key="1">
    <citation type="journal article" date="2019" name="Nat. Ecol. Evol.">
        <title>Megaphylogeny resolves global patterns of mushroom evolution.</title>
        <authorList>
            <person name="Varga T."/>
            <person name="Krizsan K."/>
            <person name="Foldi C."/>
            <person name="Dima B."/>
            <person name="Sanchez-Garcia M."/>
            <person name="Sanchez-Ramirez S."/>
            <person name="Szollosi G.J."/>
            <person name="Szarkandi J.G."/>
            <person name="Papp V."/>
            <person name="Albert L."/>
            <person name="Andreopoulos W."/>
            <person name="Angelini C."/>
            <person name="Antonin V."/>
            <person name="Barry K.W."/>
            <person name="Bougher N.L."/>
            <person name="Buchanan P."/>
            <person name="Buyck B."/>
            <person name="Bense V."/>
            <person name="Catcheside P."/>
            <person name="Chovatia M."/>
            <person name="Cooper J."/>
            <person name="Damon W."/>
            <person name="Desjardin D."/>
            <person name="Finy P."/>
            <person name="Geml J."/>
            <person name="Haridas S."/>
            <person name="Hughes K."/>
            <person name="Justo A."/>
            <person name="Karasinski D."/>
            <person name="Kautmanova I."/>
            <person name="Kiss B."/>
            <person name="Kocsube S."/>
            <person name="Kotiranta H."/>
            <person name="LaButti K.M."/>
            <person name="Lechner B.E."/>
            <person name="Liimatainen K."/>
            <person name="Lipzen A."/>
            <person name="Lukacs Z."/>
            <person name="Mihaltcheva S."/>
            <person name="Morgado L.N."/>
            <person name="Niskanen T."/>
            <person name="Noordeloos M.E."/>
            <person name="Ohm R.A."/>
            <person name="Ortiz-Santana B."/>
            <person name="Ovrebo C."/>
            <person name="Racz N."/>
            <person name="Riley R."/>
            <person name="Savchenko A."/>
            <person name="Shiryaev A."/>
            <person name="Soop K."/>
            <person name="Spirin V."/>
            <person name="Szebenyi C."/>
            <person name="Tomsovsky M."/>
            <person name="Tulloss R.E."/>
            <person name="Uehling J."/>
            <person name="Grigoriev I.V."/>
            <person name="Vagvolgyi C."/>
            <person name="Papp T."/>
            <person name="Martin F.M."/>
            <person name="Miettinen O."/>
            <person name="Hibbett D.S."/>
            <person name="Nagy L.G."/>
        </authorList>
    </citation>
    <scope>NUCLEOTIDE SEQUENCE [LARGE SCALE GENOMIC DNA]</scope>
    <source>
        <strain evidence="1 2">FP101781</strain>
    </source>
</reference>
<evidence type="ECO:0008006" key="3">
    <source>
        <dbReference type="Google" id="ProtNLM"/>
    </source>
</evidence>
<dbReference type="Proteomes" id="UP000298030">
    <property type="component" value="Unassembled WGS sequence"/>
</dbReference>
<gene>
    <name evidence="1" type="ORF">FA13DRAFT_1724592</name>
</gene>
<protein>
    <recommendedName>
        <fullName evidence="3">F-box domain-containing protein</fullName>
    </recommendedName>
</protein>
<comment type="caution">
    <text evidence="1">The sequence shown here is derived from an EMBL/GenBank/DDBJ whole genome shotgun (WGS) entry which is preliminary data.</text>
</comment>
<organism evidence="1 2">
    <name type="scientific">Coprinellus micaceus</name>
    <name type="common">Glistening ink-cap mushroom</name>
    <name type="synonym">Coprinus micaceus</name>
    <dbReference type="NCBI Taxonomy" id="71717"/>
    <lineage>
        <taxon>Eukaryota</taxon>
        <taxon>Fungi</taxon>
        <taxon>Dikarya</taxon>
        <taxon>Basidiomycota</taxon>
        <taxon>Agaricomycotina</taxon>
        <taxon>Agaricomycetes</taxon>
        <taxon>Agaricomycetidae</taxon>
        <taxon>Agaricales</taxon>
        <taxon>Agaricineae</taxon>
        <taxon>Psathyrellaceae</taxon>
        <taxon>Coprinellus</taxon>
    </lineage>
</organism>
<dbReference type="AlphaFoldDB" id="A0A4Y7TWX2"/>
<evidence type="ECO:0000313" key="1">
    <source>
        <dbReference type="EMBL" id="TEB38670.1"/>
    </source>
</evidence>
<accession>A0A4Y7TWX2</accession>
<name>A0A4Y7TWX2_COPMI</name>
<evidence type="ECO:0000313" key="2">
    <source>
        <dbReference type="Proteomes" id="UP000298030"/>
    </source>
</evidence>
<dbReference type="OrthoDB" id="2631350at2759"/>
<sequence>MATDDTTNENPHPSSSSAVLQNQELLTNIFRHYLPWDPRSLQKSELREGRMRLRDLALTCKAFKDPALNCLWTFMDSLIPLVKILPNLHILDNTYYFHGTLPNDSAFRQYAPKIRILDLRPPPASQPNPPQEPIAISAQLLVYLMRELEGHLIFPGLKKVEIRHFASSGGLDVFSVLPLMCSSSVHSVALLGNAFSSPLFRNCCLPAMSHRLGSLKYLLIKFTNRNAASNLCDPILRLTTLENLQLEFSKAEGIPPNMILRLARTLTKLTTLVLDIHFSNHHVSDESFRLGETELGLSLNLNSVVVTSRLPDRVCPCIPQFLLARTTKFIWKLPNRTTITDPASFAPVIESLSKMTTLQFIKVHTNDGGSMNVATVLPFLLQLSLQGLTIELPILSAGPPLRPLIEAAFTGRLSDSRPATLKRLNLAHAVQVADGVRLNDGITLECISQVSQNAIGLEHLSAALRPSFTSSTPGGVSLQDWVTALRGVPRSTCTLQTMVICDGRDASIGTPFEEASSIAQILDLLFPRLVSIKPYQDDTSQVYWTQRWAYIENLRLSYKAARTAANRPGLAVEP</sequence>
<proteinExistence type="predicted"/>
<keyword evidence="2" id="KW-1185">Reference proteome</keyword>
<dbReference type="InterPro" id="IPR032675">
    <property type="entry name" value="LRR_dom_sf"/>
</dbReference>
<dbReference type="EMBL" id="QPFP01000002">
    <property type="protein sequence ID" value="TEB38670.1"/>
    <property type="molecule type" value="Genomic_DNA"/>
</dbReference>